<evidence type="ECO:0000256" key="4">
    <source>
        <dbReference type="ARBA" id="ARBA00022723"/>
    </source>
</evidence>
<dbReference type="Proteomes" id="UP000289738">
    <property type="component" value="Chromosome B01"/>
</dbReference>
<dbReference type="FunFam" id="2.60.40.420:FF:000067">
    <property type="entry name" value="Cupredoxin superfamily protein"/>
    <property type="match status" value="1"/>
</dbReference>
<dbReference type="Pfam" id="PF02298">
    <property type="entry name" value="Cu_bind_like"/>
    <property type="match status" value="1"/>
</dbReference>
<dbReference type="EMBL" id="SDMP01000011">
    <property type="protein sequence ID" value="RYR29491.1"/>
    <property type="molecule type" value="Genomic_DNA"/>
</dbReference>
<evidence type="ECO:0000256" key="3">
    <source>
        <dbReference type="ARBA" id="ARBA00022692"/>
    </source>
</evidence>
<evidence type="ECO:0000313" key="16">
    <source>
        <dbReference type="Proteomes" id="UP000289738"/>
    </source>
</evidence>
<dbReference type="OrthoDB" id="687943at2759"/>
<evidence type="ECO:0000256" key="6">
    <source>
        <dbReference type="ARBA" id="ARBA00022982"/>
    </source>
</evidence>
<accession>A0A445ASU4</accession>
<organism evidence="15 16">
    <name type="scientific">Arachis hypogaea</name>
    <name type="common">Peanut</name>
    <dbReference type="NCBI Taxonomy" id="3818"/>
    <lineage>
        <taxon>Eukaryota</taxon>
        <taxon>Viridiplantae</taxon>
        <taxon>Streptophyta</taxon>
        <taxon>Embryophyta</taxon>
        <taxon>Tracheophyta</taxon>
        <taxon>Spermatophyta</taxon>
        <taxon>Magnoliopsida</taxon>
        <taxon>eudicotyledons</taxon>
        <taxon>Gunneridae</taxon>
        <taxon>Pentapetalae</taxon>
        <taxon>rosids</taxon>
        <taxon>fabids</taxon>
        <taxon>Fabales</taxon>
        <taxon>Fabaceae</taxon>
        <taxon>Papilionoideae</taxon>
        <taxon>50 kb inversion clade</taxon>
        <taxon>dalbergioids sensu lato</taxon>
        <taxon>Dalbergieae</taxon>
        <taxon>Pterocarpus clade</taxon>
        <taxon>Arachis</taxon>
    </lineage>
</organism>
<dbReference type="InterPro" id="IPR003245">
    <property type="entry name" value="Phytocyanin_dom"/>
</dbReference>
<feature type="chain" id="PRO_5019091102" description="Phytocyanin domain-containing protein" evidence="13">
    <location>
        <begin position="24"/>
        <end position="170"/>
    </location>
</feature>
<reference evidence="15 16" key="1">
    <citation type="submission" date="2019-01" db="EMBL/GenBank/DDBJ databases">
        <title>Sequencing of cultivated peanut Arachis hypogaea provides insights into genome evolution and oil improvement.</title>
        <authorList>
            <person name="Chen X."/>
        </authorList>
    </citation>
    <scope>NUCLEOTIDE SEQUENCE [LARGE SCALE GENOMIC DNA]</scope>
    <source>
        <strain evidence="16">cv. Fuhuasheng</strain>
        <tissue evidence="15">Leaves</tissue>
    </source>
</reference>
<evidence type="ECO:0000256" key="13">
    <source>
        <dbReference type="SAM" id="SignalP"/>
    </source>
</evidence>
<dbReference type="GO" id="GO:0009610">
    <property type="term" value="P:response to symbiotic fungus"/>
    <property type="evidence" value="ECO:0007669"/>
    <property type="project" value="UniProtKB-ARBA"/>
</dbReference>
<keyword evidence="10" id="KW-1015">Disulfide bond</keyword>
<proteinExistence type="predicted"/>
<dbReference type="InterPro" id="IPR039391">
    <property type="entry name" value="Phytocyanin-like"/>
</dbReference>
<evidence type="ECO:0000256" key="10">
    <source>
        <dbReference type="ARBA" id="ARBA00023157"/>
    </source>
</evidence>
<evidence type="ECO:0000313" key="15">
    <source>
        <dbReference type="EMBL" id="RYR29491.1"/>
    </source>
</evidence>
<dbReference type="Gene3D" id="2.60.40.420">
    <property type="entry name" value="Cupredoxins - blue copper proteins"/>
    <property type="match status" value="1"/>
</dbReference>
<evidence type="ECO:0000256" key="11">
    <source>
        <dbReference type="ARBA" id="ARBA00023180"/>
    </source>
</evidence>
<evidence type="ECO:0000256" key="5">
    <source>
        <dbReference type="ARBA" id="ARBA00022729"/>
    </source>
</evidence>
<evidence type="ECO:0000256" key="8">
    <source>
        <dbReference type="ARBA" id="ARBA00023008"/>
    </source>
</evidence>
<dbReference type="PROSITE" id="PS51485">
    <property type="entry name" value="PHYTOCYANIN"/>
    <property type="match status" value="1"/>
</dbReference>
<dbReference type="CDD" id="cd04216">
    <property type="entry name" value="Phytocyanin"/>
    <property type="match status" value="1"/>
</dbReference>
<feature type="transmembrane region" description="Helical" evidence="12">
    <location>
        <begin position="152"/>
        <end position="169"/>
    </location>
</feature>
<keyword evidence="5 13" id="KW-0732">Signal</keyword>
<comment type="caution">
    <text evidence="15">The sequence shown here is derived from an EMBL/GenBank/DDBJ whole genome shotgun (WGS) entry which is preliminary data.</text>
</comment>
<evidence type="ECO:0000256" key="7">
    <source>
        <dbReference type="ARBA" id="ARBA00022989"/>
    </source>
</evidence>
<dbReference type="GO" id="GO:0005886">
    <property type="term" value="C:plasma membrane"/>
    <property type="evidence" value="ECO:0007669"/>
    <property type="project" value="TreeGrafter"/>
</dbReference>
<dbReference type="Gramene" id="arahy.Tifrunner.gnm2.ann2.Ah11g221100.1">
    <property type="protein sequence ID" value="arahy.Tifrunner.gnm2.ann2.Ah11g221100.1-CDS"/>
    <property type="gene ID" value="arahy.Tifrunner.gnm2.ann2.Ah11g221100"/>
</dbReference>
<dbReference type="PANTHER" id="PTHR33021:SF533">
    <property type="entry name" value="PHYTOCYANIN DOMAIN-CONTAINING PROTEIN"/>
    <property type="match status" value="1"/>
</dbReference>
<feature type="domain" description="Phytocyanin" evidence="14">
    <location>
        <begin position="24"/>
        <end position="126"/>
    </location>
</feature>
<dbReference type="SUPFAM" id="SSF49503">
    <property type="entry name" value="Cupredoxins"/>
    <property type="match status" value="1"/>
</dbReference>
<dbReference type="AlphaFoldDB" id="A0A445ASU4"/>
<keyword evidence="2" id="KW-0813">Transport</keyword>
<evidence type="ECO:0000256" key="12">
    <source>
        <dbReference type="SAM" id="Phobius"/>
    </source>
</evidence>
<evidence type="ECO:0000259" key="14">
    <source>
        <dbReference type="PROSITE" id="PS51485"/>
    </source>
</evidence>
<comment type="subcellular location">
    <subcellularLocation>
        <location evidence="1">Membrane</location>
        <topology evidence="1">Single-pass type I membrane protein</topology>
    </subcellularLocation>
</comment>
<evidence type="ECO:0000256" key="9">
    <source>
        <dbReference type="ARBA" id="ARBA00023136"/>
    </source>
</evidence>
<keyword evidence="6" id="KW-0249">Electron transport</keyword>
<dbReference type="InterPro" id="IPR008972">
    <property type="entry name" value="Cupredoxin"/>
</dbReference>
<keyword evidence="9 12" id="KW-0472">Membrane</keyword>
<dbReference type="GO" id="GO:0046872">
    <property type="term" value="F:metal ion binding"/>
    <property type="evidence" value="ECO:0007669"/>
    <property type="project" value="UniProtKB-KW"/>
</dbReference>
<evidence type="ECO:0000256" key="1">
    <source>
        <dbReference type="ARBA" id="ARBA00004479"/>
    </source>
</evidence>
<feature type="signal peptide" evidence="13">
    <location>
        <begin position="1"/>
        <end position="23"/>
    </location>
</feature>
<keyword evidence="3 12" id="KW-0812">Transmembrane</keyword>
<keyword evidence="11" id="KW-0325">Glycoprotein</keyword>
<dbReference type="PANTHER" id="PTHR33021">
    <property type="entry name" value="BLUE COPPER PROTEIN"/>
    <property type="match status" value="1"/>
</dbReference>
<keyword evidence="4" id="KW-0479">Metal-binding</keyword>
<keyword evidence="7 12" id="KW-1133">Transmembrane helix</keyword>
<dbReference type="SMR" id="A0A445ASU4"/>
<dbReference type="GO" id="GO:0009055">
    <property type="term" value="F:electron transfer activity"/>
    <property type="evidence" value="ECO:0007669"/>
    <property type="project" value="InterPro"/>
</dbReference>
<gene>
    <name evidence="15" type="ORF">Ahy_B01g053894</name>
</gene>
<name>A0A445ASU4_ARAHY</name>
<protein>
    <recommendedName>
        <fullName evidence="14">Phytocyanin domain-containing protein</fullName>
    </recommendedName>
</protein>
<evidence type="ECO:0000256" key="2">
    <source>
        <dbReference type="ARBA" id="ARBA00022448"/>
    </source>
</evidence>
<keyword evidence="16" id="KW-1185">Reference proteome</keyword>
<sequence>MALSRFLTMFLIVAVSIIPIISSTDFIVGDDNGWATGFDYQAWAQGKEFHAGDKLVFKYMKGKHNVMRVNGTGFQQCAVPPDSSTQGFTTGNDVIVLSSPGRKWYICGISNHCENGKMKVAITVQPQIGFGAPTSSPNPTPTPISAATGTSPIYSSWIVIIFALLIAIMF</sequence>
<keyword evidence="8" id="KW-0186">Copper</keyword>
<dbReference type="STRING" id="3818.A0A445ASU4"/>